<keyword evidence="5 10" id="KW-0460">Magnesium</keyword>
<dbReference type="EC" id="3.1.-.-" evidence="10"/>
<proteinExistence type="inferred from homology"/>
<name>A0ABV7YWP6_9BACT</name>
<comment type="function">
    <text evidence="10">CRISPR (clustered regularly interspaced short palindromic repeat), is an adaptive immune system that provides protection against mobile genetic elements (viruses, transposable elements and conjugative plasmids). CRISPR clusters contain spacers, sequences complementary to antecedent mobile elements, and target invading nucleic acids. CRISPR clusters are transcribed and processed into CRISPR RNA (crRNA). Acts as a dsDNA endonuclease. Involved in the integration of spacer DNA into the CRISPR cassette.</text>
</comment>
<dbReference type="InterPro" id="IPR050646">
    <property type="entry name" value="Cas1"/>
</dbReference>
<comment type="subunit">
    <text evidence="9 10">Homodimer, forms a heterotetramer with a Cas2 homodimer.</text>
</comment>
<comment type="caution">
    <text evidence="11">The sequence shown here is derived from an EMBL/GenBank/DDBJ whole genome shotgun (WGS) entry which is preliminary data.</text>
</comment>
<feature type="binding site" evidence="10">
    <location>
        <position position="218"/>
    </location>
    <ligand>
        <name>Mn(2+)</name>
        <dbReference type="ChEBI" id="CHEBI:29035"/>
    </ligand>
</feature>
<dbReference type="Proteomes" id="UP001595616">
    <property type="component" value="Unassembled WGS sequence"/>
</dbReference>
<dbReference type="EMBL" id="JBHRYQ010000001">
    <property type="protein sequence ID" value="MFC3810352.1"/>
    <property type="molecule type" value="Genomic_DNA"/>
</dbReference>
<keyword evidence="12" id="KW-1185">Reference proteome</keyword>
<protein>
    <recommendedName>
        <fullName evidence="10">CRISPR-associated endonuclease Cas1</fullName>
        <ecNumber evidence="10">3.1.-.-</ecNumber>
    </recommendedName>
</protein>
<dbReference type="PANTHER" id="PTHR34353:SF2">
    <property type="entry name" value="CRISPR-ASSOCIATED ENDONUCLEASE CAS1 1"/>
    <property type="match status" value="1"/>
</dbReference>
<keyword evidence="1 10" id="KW-0540">Nuclease</keyword>
<keyword evidence="7 10" id="KW-0238">DNA-binding</keyword>
<dbReference type="PANTHER" id="PTHR34353">
    <property type="entry name" value="CRISPR-ASSOCIATED ENDONUCLEASE CAS1 1"/>
    <property type="match status" value="1"/>
</dbReference>
<dbReference type="InterPro" id="IPR042211">
    <property type="entry name" value="CRISPR-assoc_Cas1_N"/>
</dbReference>
<evidence type="ECO:0000313" key="12">
    <source>
        <dbReference type="Proteomes" id="UP001595616"/>
    </source>
</evidence>
<dbReference type="Gene3D" id="1.20.120.920">
    <property type="entry name" value="CRISPR-associated endonuclease Cas1, C-terminal domain"/>
    <property type="match status" value="1"/>
</dbReference>
<dbReference type="InterPro" id="IPR042206">
    <property type="entry name" value="CRISPR-assoc_Cas1_C"/>
</dbReference>
<dbReference type="NCBIfam" id="TIGR00287">
    <property type="entry name" value="cas1"/>
    <property type="match status" value="1"/>
</dbReference>
<feature type="binding site" evidence="10">
    <location>
        <position position="233"/>
    </location>
    <ligand>
        <name>Mn(2+)</name>
        <dbReference type="ChEBI" id="CHEBI:29035"/>
    </ligand>
</feature>
<evidence type="ECO:0000256" key="7">
    <source>
        <dbReference type="ARBA" id="ARBA00023125"/>
    </source>
</evidence>
<keyword evidence="8 10" id="KW-0464">Manganese</keyword>
<accession>A0ABV7YWP6</accession>
<dbReference type="Gene3D" id="3.100.10.20">
    <property type="entry name" value="CRISPR-associated endonuclease Cas1, N-terminal domain"/>
    <property type="match status" value="1"/>
</dbReference>
<dbReference type="InterPro" id="IPR002729">
    <property type="entry name" value="CRISPR-assoc_Cas1"/>
</dbReference>
<evidence type="ECO:0000256" key="9">
    <source>
        <dbReference type="ARBA" id="ARBA00038592"/>
    </source>
</evidence>
<evidence type="ECO:0000256" key="4">
    <source>
        <dbReference type="ARBA" id="ARBA00022801"/>
    </source>
</evidence>
<dbReference type="Pfam" id="PF01867">
    <property type="entry name" value="Cas_Cas1"/>
    <property type="match status" value="1"/>
</dbReference>
<comment type="similarity">
    <text evidence="10">Belongs to the CRISPR-associated endonuclease Cas1 family.</text>
</comment>
<keyword evidence="6 10" id="KW-0051">Antiviral defense</keyword>
<gene>
    <name evidence="10 11" type="primary">cas1</name>
    <name evidence="11" type="ORF">ACFOOI_06805</name>
</gene>
<evidence type="ECO:0000256" key="8">
    <source>
        <dbReference type="ARBA" id="ARBA00023211"/>
    </source>
</evidence>
<evidence type="ECO:0000256" key="1">
    <source>
        <dbReference type="ARBA" id="ARBA00022722"/>
    </source>
</evidence>
<feature type="binding site" evidence="10">
    <location>
        <position position="160"/>
    </location>
    <ligand>
        <name>Mn(2+)</name>
        <dbReference type="ChEBI" id="CHEBI:29035"/>
    </ligand>
</feature>
<reference evidence="12" key="1">
    <citation type="journal article" date="2019" name="Int. J. Syst. Evol. Microbiol.">
        <title>The Global Catalogue of Microorganisms (GCM) 10K type strain sequencing project: providing services to taxonomists for standard genome sequencing and annotation.</title>
        <authorList>
            <consortium name="The Broad Institute Genomics Platform"/>
            <consortium name="The Broad Institute Genome Sequencing Center for Infectious Disease"/>
            <person name="Wu L."/>
            <person name="Ma J."/>
        </authorList>
    </citation>
    <scope>NUCLEOTIDE SEQUENCE [LARGE SCALE GENOMIC DNA]</scope>
    <source>
        <strain evidence="12">CECT 7956</strain>
    </source>
</reference>
<organism evidence="11 12">
    <name type="scientific">Lacihabitans lacunae</name>
    <dbReference type="NCBI Taxonomy" id="1028214"/>
    <lineage>
        <taxon>Bacteria</taxon>
        <taxon>Pseudomonadati</taxon>
        <taxon>Bacteroidota</taxon>
        <taxon>Cytophagia</taxon>
        <taxon>Cytophagales</taxon>
        <taxon>Leadbetterellaceae</taxon>
        <taxon>Lacihabitans</taxon>
    </lineage>
</organism>
<sequence length="310" mass="35199">MIKRTLYFGNPSYLSMRNEQLVLKYPAVEKNSGNQVHYKKEAETTVPIEDIGMIIIDHRQITITHDLCEKLIENNSAIVWCDAKHHPTGMTLPFAANDTLAEKTRYQIESSEPLKKQLWKQTIEAKILNQAAVLNHFELPNADLGFLATQVLSGDTGNIEGRAAAKYWNKLLEPFETTRGRFDGPPNNFLNYGYAILRATVARSLVGSGLLPVLGIHHRNKYNPYCLADDIMEPYRPIVDLHVFEYINKEEFLPELLGKSEKAHILNLLNIDVEIEGKKSPLMVGVQRTTSSLMKCFMGETRKILYPTLN</sequence>
<dbReference type="GO" id="GO:0004519">
    <property type="term" value="F:endonuclease activity"/>
    <property type="evidence" value="ECO:0007669"/>
    <property type="project" value="UniProtKB-KW"/>
</dbReference>
<dbReference type="InterPro" id="IPR019855">
    <property type="entry name" value="CRISPR-assoc_Cas1_NMENI"/>
</dbReference>
<keyword evidence="4 10" id="KW-0378">Hydrolase</keyword>
<evidence type="ECO:0000256" key="3">
    <source>
        <dbReference type="ARBA" id="ARBA00022759"/>
    </source>
</evidence>
<evidence type="ECO:0000256" key="2">
    <source>
        <dbReference type="ARBA" id="ARBA00022723"/>
    </source>
</evidence>
<keyword evidence="3 10" id="KW-0255">Endonuclease</keyword>
<dbReference type="HAMAP" id="MF_01470">
    <property type="entry name" value="Cas1"/>
    <property type="match status" value="1"/>
</dbReference>
<evidence type="ECO:0000313" key="11">
    <source>
        <dbReference type="EMBL" id="MFC3810352.1"/>
    </source>
</evidence>
<dbReference type="NCBIfam" id="TIGR03639">
    <property type="entry name" value="cas1_NMENI"/>
    <property type="match status" value="1"/>
</dbReference>
<evidence type="ECO:0000256" key="10">
    <source>
        <dbReference type="HAMAP-Rule" id="MF_01470"/>
    </source>
</evidence>
<keyword evidence="2 10" id="KW-0479">Metal-binding</keyword>
<evidence type="ECO:0000256" key="5">
    <source>
        <dbReference type="ARBA" id="ARBA00022842"/>
    </source>
</evidence>
<comment type="cofactor">
    <cofactor evidence="10">
        <name>Mg(2+)</name>
        <dbReference type="ChEBI" id="CHEBI:18420"/>
    </cofactor>
    <cofactor evidence="10">
        <name>Mn(2+)</name>
        <dbReference type="ChEBI" id="CHEBI:29035"/>
    </cofactor>
</comment>
<dbReference type="RefSeq" id="WP_379836418.1">
    <property type="nucleotide sequence ID" value="NZ_JBHRYQ010000001.1"/>
</dbReference>
<evidence type="ECO:0000256" key="6">
    <source>
        <dbReference type="ARBA" id="ARBA00023118"/>
    </source>
</evidence>